<name>A0A831VR11_9FLAO</name>
<dbReference type="Gene3D" id="1.20.120.1320">
    <property type="entry name" value="Aspartokinase, catalytic domain"/>
    <property type="match status" value="1"/>
</dbReference>
<protein>
    <recommendedName>
        <fullName evidence="9">Aspartokinase</fullName>
        <ecNumber evidence="9">2.7.2.4</ecNumber>
    </recommendedName>
</protein>
<proteinExistence type="inferred from homology"/>
<dbReference type="NCBIfam" id="TIGR00657">
    <property type="entry name" value="asp_kinases"/>
    <property type="match status" value="1"/>
</dbReference>
<comment type="caution">
    <text evidence="12">The sequence shown here is derived from an EMBL/GenBank/DDBJ whole genome shotgun (WGS) entry which is preliminary data.</text>
</comment>
<dbReference type="GO" id="GO:0009088">
    <property type="term" value="P:threonine biosynthetic process"/>
    <property type="evidence" value="ECO:0007669"/>
    <property type="project" value="UniProtKB-UniPathway"/>
</dbReference>
<dbReference type="Pfam" id="PF00696">
    <property type="entry name" value="AA_kinase"/>
    <property type="match status" value="1"/>
</dbReference>
<dbReference type="PANTHER" id="PTHR21499">
    <property type="entry name" value="ASPARTATE KINASE"/>
    <property type="match status" value="1"/>
</dbReference>
<dbReference type="CDD" id="cd04243">
    <property type="entry name" value="AAK_AK-HSDH-like"/>
    <property type="match status" value="1"/>
</dbReference>
<evidence type="ECO:0000256" key="2">
    <source>
        <dbReference type="ARBA" id="ARBA00010122"/>
    </source>
</evidence>
<sequence>MRIFKFGGASVKDAEGIKNVVEVLRQMGHEKTLVVVSAMGKTTNAMEAVVNTYFEDRAAEPSQNRAKLPAAFQETIDYHNEVLTNLFENSNHYIFTRVKELFDEVKGFLAWNKSPKYNFVYDQVVGYGELVSTSIISAYLKEIGIENTWLDVRDFIKTNDSYRDVSVNWEKTQERITENIDTKKLNITQGFLGSDDNNFTTTLGREGSDYTAAILAYCLNADSVTIWKDVPGVLNADPRYFEETQLLNKISYREAIELAFYGASVIHPKTLQPLQQKEIPLHVKSFIHPKDPGTTVGKGVGIEPMVPCFIVKKGQVLMKLSSLDFSFIVEDSISALFKLFHEHKIKVDLIQNSAISFSVCVDNRFGRLQELLQLLKSRFNVTCNEGVSLYTIRHFDEKAIASLQNGHEILLEQRGKETLQLVVK</sequence>
<dbReference type="GO" id="GO:0009089">
    <property type="term" value="P:lysine biosynthetic process via diaminopimelate"/>
    <property type="evidence" value="ECO:0007669"/>
    <property type="project" value="UniProtKB-UniPathway"/>
</dbReference>
<comment type="catalytic activity">
    <reaction evidence="7 9">
        <text>L-aspartate + ATP = 4-phospho-L-aspartate + ADP</text>
        <dbReference type="Rhea" id="RHEA:23776"/>
        <dbReference type="ChEBI" id="CHEBI:29991"/>
        <dbReference type="ChEBI" id="CHEBI:30616"/>
        <dbReference type="ChEBI" id="CHEBI:57535"/>
        <dbReference type="ChEBI" id="CHEBI:456216"/>
        <dbReference type="EC" id="2.7.2.4"/>
    </reaction>
</comment>
<feature type="domain" description="Aspartate/glutamate/uridylate kinase" evidence="11">
    <location>
        <begin position="3"/>
        <end position="285"/>
    </location>
</feature>
<dbReference type="GO" id="GO:0005524">
    <property type="term" value="F:ATP binding"/>
    <property type="evidence" value="ECO:0007669"/>
    <property type="project" value="UniProtKB-KW"/>
</dbReference>
<dbReference type="InterPro" id="IPR042199">
    <property type="entry name" value="AsparK_Bifunc_asparK/hSer_DH"/>
</dbReference>
<evidence type="ECO:0000256" key="8">
    <source>
        <dbReference type="PIRSR" id="PIRSR000726-1"/>
    </source>
</evidence>
<dbReference type="InterPro" id="IPR045865">
    <property type="entry name" value="ACT-like_dom_sf"/>
</dbReference>
<dbReference type="UniPathway" id="UPA00050">
    <property type="reaction ID" value="UER00461"/>
</dbReference>
<evidence type="ECO:0000256" key="10">
    <source>
        <dbReference type="RuleBase" id="RU004249"/>
    </source>
</evidence>
<evidence type="ECO:0000256" key="3">
    <source>
        <dbReference type="ARBA" id="ARBA00022679"/>
    </source>
</evidence>
<comment type="pathway">
    <text evidence="10">Amino-acid biosynthesis; L-methionine biosynthesis via de novo pathway; L-homoserine from L-aspartate: step 1/3.</text>
</comment>
<evidence type="ECO:0000313" key="12">
    <source>
        <dbReference type="EMBL" id="HEA20342.1"/>
    </source>
</evidence>
<evidence type="ECO:0000256" key="7">
    <source>
        <dbReference type="ARBA" id="ARBA00047872"/>
    </source>
</evidence>
<evidence type="ECO:0000256" key="5">
    <source>
        <dbReference type="ARBA" id="ARBA00022777"/>
    </source>
</evidence>
<dbReference type="EMBL" id="DRGL01000023">
    <property type="protein sequence ID" value="HEA20342.1"/>
    <property type="molecule type" value="Genomic_DNA"/>
</dbReference>
<dbReference type="UniPathway" id="UPA00034">
    <property type="reaction ID" value="UER00015"/>
</dbReference>
<dbReference type="GO" id="GO:0005829">
    <property type="term" value="C:cytosol"/>
    <property type="evidence" value="ECO:0007669"/>
    <property type="project" value="TreeGrafter"/>
</dbReference>
<dbReference type="PANTHER" id="PTHR21499:SF59">
    <property type="entry name" value="ASPARTOKINASE"/>
    <property type="match status" value="1"/>
</dbReference>
<keyword evidence="5 9" id="KW-0418">Kinase</keyword>
<evidence type="ECO:0000256" key="6">
    <source>
        <dbReference type="ARBA" id="ARBA00022840"/>
    </source>
</evidence>
<dbReference type="GO" id="GO:0004072">
    <property type="term" value="F:aspartate kinase activity"/>
    <property type="evidence" value="ECO:0007669"/>
    <property type="project" value="UniProtKB-EC"/>
</dbReference>
<dbReference type="PIRSF" id="PIRSF000726">
    <property type="entry name" value="Asp_kin"/>
    <property type="match status" value="1"/>
</dbReference>
<dbReference type="Gene3D" id="3.30.70.260">
    <property type="match status" value="1"/>
</dbReference>
<feature type="binding site" evidence="8">
    <location>
        <position position="239"/>
    </location>
    <ligand>
        <name>ATP</name>
        <dbReference type="ChEBI" id="CHEBI:30616"/>
    </ligand>
</feature>
<dbReference type="InterPro" id="IPR005260">
    <property type="entry name" value="Asp_kin_monofn"/>
</dbReference>
<organism evidence="12">
    <name type="scientific">Pricia antarctica</name>
    <dbReference type="NCBI Taxonomy" id="641691"/>
    <lineage>
        <taxon>Bacteria</taxon>
        <taxon>Pseudomonadati</taxon>
        <taxon>Bacteroidota</taxon>
        <taxon>Flavobacteriia</taxon>
        <taxon>Flavobacteriales</taxon>
        <taxon>Flavobacteriaceae</taxon>
        <taxon>Pricia</taxon>
    </lineage>
</organism>
<comment type="pathway">
    <text evidence="1 10">Amino-acid biosynthesis; L-lysine biosynthesis via DAP pathway; (S)-tetrahydrodipicolinate from L-aspartate: step 1/4.</text>
</comment>
<evidence type="ECO:0000256" key="4">
    <source>
        <dbReference type="ARBA" id="ARBA00022741"/>
    </source>
</evidence>
<dbReference type="SUPFAM" id="SSF55021">
    <property type="entry name" value="ACT-like"/>
    <property type="match status" value="1"/>
</dbReference>
<dbReference type="InterPro" id="IPR001341">
    <property type="entry name" value="Asp_kinase"/>
</dbReference>
<gene>
    <name evidence="12" type="ORF">ENH87_05440</name>
</gene>
<keyword evidence="3 9" id="KW-0808">Transferase</keyword>
<reference evidence="12" key="1">
    <citation type="journal article" date="2020" name="mSystems">
        <title>Genome- and Community-Level Interaction Insights into Carbon Utilization and Element Cycling Functions of Hydrothermarchaeota in Hydrothermal Sediment.</title>
        <authorList>
            <person name="Zhou Z."/>
            <person name="Liu Y."/>
            <person name="Xu W."/>
            <person name="Pan J."/>
            <person name="Luo Z.H."/>
            <person name="Li M."/>
        </authorList>
    </citation>
    <scope>NUCLEOTIDE SEQUENCE [LARGE SCALE GENOMIC DNA]</scope>
    <source>
        <strain evidence="12">HyVt-345</strain>
    </source>
</reference>
<dbReference type="SUPFAM" id="SSF53633">
    <property type="entry name" value="Carbamate kinase-like"/>
    <property type="match status" value="1"/>
</dbReference>
<keyword evidence="10" id="KW-0028">Amino-acid biosynthesis</keyword>
<dbReference type="GO" id="GO:0009090">
    <property type="term" value="P:homoserine biosynthetic process"/>
    <property type="evidence" value="ECO:0007669"/>
    <property type="project" value="TreeGrafter"/>
</dbReference>
<evidence type="ECO:0000256" key="1">
    <source>
        <dbReference type="ARBA" id="ARBA00004766"/>
    </source>
</evidence>
<dbReference type="InterPro" id="IPR036393">
    <property type="entry name" value="AceGlu_kinase-like_sf"/>
</dbReference>
<keyword evidence="6 8" id="KW-0067">ATP-binding</keyword>
<keyword evidence="4 8" id="KW-0547">Nucleotide-binding</keyword>
<comment type="similarity">
    <text evidence="2 9">Belongs to the aspartokinase family.</text>
</comment>
<dbReference type="Gene3D" id="3.40.1160.10">
    <property type="entry name" value="Acetylglutamate kinase-like"/>
    <property type="match status" value="1"/>
</dbReference>
<dbReference type="AlphaFoldDB" id="A0A831VR11"/>
<dbReference type="Proteomes" id="UP000886191">
    <property type="component" value="Unassembled WGS sequence"/>
</dbReference>
<dbReference type="EC" id="2.7.2.4" evidence="9"/>
<dbReference type="UniPathway" id="UPA00051">
    <property type="reaction ID" value="UER00462"/>
</dbReference>
<comment type="pathway">
    <text evidence="10">Amino-acid biosynthesis; L-threonine biosynthesis; L-threonine from L-aspartate: step 1/5.</text>
</comment>
<dbReference type="InterPro" id="IPR001048">
    <property type="entry name" value="Asp/Glu/Uridylate_kinase"/>
</dbReference>
<accession>A0A831VR11</accession>
<evidence type="ECO:0000259" key="11">
    <source>
        <dbReference type="Pfam" id="PF00696"/>
    </source>
</evidence>
<evidence type="ECO:0000256" key="9">
    <source>
        <dbReference type="RuleBase" id="RU003448"/>
    </source>
</evidence>